<evidence type="ECO:0000256" key="3">
    <source>
        <dbReference type="ARBA" id="ARBA00022448"/>
    </source>
</evidence>
<dbReference type="SMART" id="SM00382">
    <property type="entry name" value="AAA"/>
    <property type="match status" value="1"/>
</dbReference>
<dbReference type="InterPro" id="IPR017871">
    <property type="entry name" value="ABC_transporter-like_CS"/>
</dbReference>
<comment type="similarity">
    <text evidence="2">Belongs to the ABC transporter superfamily.</text>
</comment>
<sequence>MSVSLGHQSAADLASESSDPIAQVLSVSRSFVYRKATLTRQALSFKAVDTVSLDLQRGETLAVVGESGCGKSTLGRLAAGLMDPSEGRAVYNGTDFASLSHSDWRGSRKRVQVIFQDAAGSLDPRLPVEIQVREPLDLHGVGSPSERSLRAAAMLEAVQLGRHLWAAVPSELSGGQQQRVVIARALILEPDLLICDEPVSALDVSIQAQIIALLRDIRTRMGLTLLFISHDLAVVRQIADRVAVMYLGQIVECGPLDQVFSASRHPYTKALLSAVPVPDPAAKREKYLLAGDPPSPHTPPSGCRFRTRCLKVQPVCAQREPQLVANGDHEVRCHFPEEPR</sequence>
<organism evidence="7 8">
    <name type="scientific">Roseibium polysiphoniae</name>
    <dbReference type="NCBI Taxonomy" id="2571221"/>
    <lineage>
        <taxon>Bacteria</taxon>
        <taxon>Pseudomonadati</taxon>
        <taxon>Pseudomonadota</taxon>
        <taxon>Alphaproteobacteria</taxon>
        <taxon>Hyphomicrobiales</taxon>
        <taxon>Stappiaceae</taxon>
        <taxon>Roseibium</taxon>
    </lineage>
</organism>
<dbReference type="Pfam" id="PF08352">
    <property type="entry name" value="oligo_HPY"/>
    <property type="match status" value="1"/>
</dbReference>
<evidence type="ECO:0000259" key="6">
    <source>
        <dbReference type="PROSITE" id="PS50893"/>
    </source>
</evidence>
<evidence type="ECO:0000256" key="1">
    <source>
        <dbReference type="ARBA" id="ARBA00004417"/>
    </source>
</evidence>
<feature type="domain" description="ABC transporter" evidence="6">
    <location>
        <begin position="33"/>
        <end position="272"/>
    </location>
</feature>
<comment type="subcellular location">
    <subcellularLocation>
        <location evidence="1">Cell inner membrane</location>
        <topology evidence="1">Peripheral membrane protein</topology>
    </subcellularLocation>
</comment>
<dbReference type="PANTHER" id="PTHR43776:SF7">
    <property type="entry name" value="D,D-DIPEPTIDE TRANSPORT ATP-BINDING PROTEIN DDPF-RELATED"/>
    <property type="match status" value="1"/>
</dbReference>
<dbReference type="InterPro" id="IPR027417">
    <property type="entry name" value="P-loop_NTPase"/>
</dbReference>
<dbReference type="CDD" id="cd03257">
    <property type="entry name" value="ABC_NikE_OppD_transporters"/>
    <property type="match status" value="1"/>
</dbReference>
<dbReference type="InterPro" id="IPR003593">
    <property type="entry name" value="AAA+_ATPase"/>
</dbReference>
<dbReference type="InterPro" id="IPR003439">
    <property type="entry name" value="ABC_transporter-like_ATP-bd"/>
</dbReference>
<dbReference type="PROSITE" id="PS50893">
    <property type="entry name" value="ABC_TRANSPORTER_2"/>
    <property type="match status" value="1"/>
</dbReference>
<dbReference type="EMBL" id="QTKU01000005">
    <property type="protein sequence ID" value="MBS8262548.1"/>
    <property type="molecule type" value="Genomic_DNA"/>
</dbReference>
<dbReference type="Proteomes" id="UP000705379">
    <property type="component" value="Unassembled WGS sequence"/>
</dbReference>
<dbReference type="GO" id="GO:0005886">
    <property type="term" value="C:plasma membrane"/>
    <property type="evidence" value="ECO:0007669"/>
    <property type="project" value="UniProtKB-SubCell"/>
</dbReference>
<name>A0A944CIQ2_9HYPH</name>
<proteinExistence type="inferred from homology"/>
<dbReference type="FunFam" id="3.40.50.300:FF:000016">
    <property type="entry name" value="Oligopeptide ABC transporter ATP-binding component"/>
    <property type="match status" value="1"/>
</dbReference>
<dbReference type="GO" id="GO:0015833">
    <property type="term" value="P:peptide transport"/>
    <property type="evidence" value="ECO:0007669"/>
    <property type="project" value="InterPro"/>
</dbReference>
<dbReference type="PANTHER" id="PTHR43776">
    <property type="entry name" value="TRANSPORT ATP-BINDING PROTEIN"/>
    <property type="match status" value="1"/>
</dbReference>
<reference evidence="7" key="2">
    <citation type="journal article" date="2021" name="Microorganisms">
        <title>Bacterial Dimethylsulfoniopropionate Biosynthesis in the East China Sea.</title>
        <authorList>
            <person name="Liu J."/>
            <person name="Zhang Y."/>
            <person name="Liu J."/>
            <person name="Zhong H."/>
            <person name="Williams B.T."/>
            <person name="Zheng Y."/>
            <person name="Curson A.R.J."/>
            <person name="Sun C."/>
            <person name="Sun H."/>
            <person name="Song D."/>
            <person name="Wagner Mackenzie B."/>
            <person name="Bermejo Martinez A."/>
            <person name="Todd J.D."/>
            <person name="Zhang X.H."/>
        </authorList>
    </citation>
    <scope>NUCLEOTIDE SEQUENCE</scope>
    <source>
        <strain evidence="7">AESS21</strain>
    </source>
</reference>
<comment type="caution">
    <text evidence="7">The sequence shown here is derived from an EMBL/GenBank/DDBJ whole genome shotgun (WGS) entry which is preliminary data.</text>
</comment>
<dbReference type="Pfam" id="PF00005">
    <property type="entry name" value="ABC_tran"/>
    <property type="match status" value="1"/>
</dbReference>
<evidence type="ECO:0000313" key="8">
    <source>
        <dbReference type="Proteomes" id="UP000705379"/>
    </source>
</evidence>
<evidence type="ECO:0000313" key="7">
    <source>
        <dbReference type="EMBL" id="MBS8262548.1"/>
    </source>
</evidence>
<dbReference type="InterPro" id="IPR013563">
    <property type="entry name" value="Oligopep_ABC_C"/>
</dbReference>
<reference evidence="7" key="1">
    <citation type="submission" date="2018-08" db="EMBL/GenBank/DDBJ databases">
        <authorList>
            <person name="Jin W."/>
            <person name="Wang H."/>
            <person name="Yang Y."/>
            <person name="Li M."/>
            <person name="Liu J."/>
        </authorList>
    </citation>
    <scope>NUCLEOTIDE SEQUENCE</scope>
    <source>
        <strain evidence="7">AESS21</strain>
    </source>
</reference>
<gene>
    <name evidence="7" type="ORF">DYI23_20150</name>
</gene>
<keyword evidence="5 7" id="KW-0067">ATP-binding</keyword>
<protein>
    <submittedName>
        <fullName evidence="7">ATP-binding cassette domain-containing protein</fullName>
    </submittedName>
</protein>
<dbReference type="NCBIfam" id="TIGR01727">
    <property type="entry name" value="oligo_HPY"/>
    <property type="match status" value="1"/>
</dbReference>
<dbReference type="GO" id="GO:0005524">
    <property type="term" value="F:ATP binding"/>
    <property type="evidence" value="ECO:0007669"/>
    <property type="project" value="UniProtKB-KW"/>
</dbReference>
<dbReference type="InterPro" id="IPR050319">
    <property type="entry name" value="ABC_transp_ATP-bind"/>
</dbReference>
<evidence type="ECO:0000256" key="2">
    <source>
        <dbReference type="ARBA" id="ARBA00005417"/>
    </source>
</evidence>
<dbReference type="GO" id="GO:0016887">
    <property type="term" value="F:ATP hydrolysis activity"/>
    <property type="evidence" value="ECO:0007669"/>
    <property type="project" value="InterPro"/>
</dbReference>
<evidence type="ECO:0000256" key="5">
    <source>
        <dbReference type="ARBA" id="ARBA00022840"/>
    </source>
</evidence>
<accession>A0A944CIQ2</accession>
<dbReference type="RefSeq" id="WP_213217852.1">
    <property type="nucleotide sequence ID" value="NZ_QTKU01000005.1"/>
</dbReference>
<keyword evidence="4" id="KW-0547">Nucleotide-binding</keyword>
<keyword evidence="3" id="KW-0813">Transport</keyword>
<dbReference type="GO" id="GO:0055085">
    <property type="term" value="P:transmembrane transport"/>
    <property type="evidence" value="ECO:0007669"/>
    <property type="project" value="UniProtKB-ARBA"/>
</dbReference>
<evidence type="ECO:0000256" key="4">
    <source>
        <dbReference type="ARBA" id="ARBA00022741"/>
    </source>
</evidence>
<dbReference type="SUPFAM" id="SSF52540">
    <property type="entry name" value="P-loop containing nucleoside triphosphate hydrolases"/>
    <property type="match status" value="1"/>
</dbReference>
<dbReference type="AlphaFoldDB" id="A0A944CIQ2"/>
<dbReference type="Gene3D" id="3.40.50.300">
    <property type="entry name" value="P-loop containing nucleotide triphosphate hydrolases"/>
    <property type="match status" value="1"/>
</dbReference>
<dbReference type="PROSITE" id="PS00211">
    <property type="entry name" value="ABC_TRANSPORTER_1"/>
    <property type="match status" value="1"/>
</dbReference>